<feature type="non-terminal residue" evidence="1">
    <location>
        <position position="1"/>
    </location>
</feature>
<dbReference type="EMBL" id="ASHM01062598">
    <property type="protein sequence ID" value="PNX90366.1"/>
    <property type="molecule type" value="Genomic_DNA"/>
</dbReference>
<organism evidence="1 2">
    <name type="scientific">Trifolium pratense</name>
    <name type="common">Red clover</name>
    <dbReference type="NCBI Taxonomy" id="57577"/>
    <lineage>
        <taxon>Eukaryota</taxon>
        <taxon>Viridiplantae</taxon>
        <taxon>Streptophyta</taxon>
        <taxon>Embryophyta</taxon>
        <taxon>Tracheophyta</taxon>
        <taxon>Spermatophyta</taxon>
        <taxon>Magnoliopsida</taxon>
        <taxon>eudicotyledons</taxon>
        <taxon>Gunneridae</taxon>
        <taxon>Pentapetalae</taxon>
        <taxon>rosids</taxon>
        <taxon>fabids</taxon>
        <taxon>Fabales</taxon>
        <taxon>Fabaceae</taxon>
        <taxon>Papilionoideae</taxon>
        <taxon>50 kb inversion clade</taxon>
        <taxon>NPAAA clade</taxon>
        <taxon>Hologalegina</taxon>
        <taxon>IRL clade</taxon>
        <taxon>Trifolieae</taxon>
        <taxon>Trifolium</taxon>
    </lineage>
</organism>
<comment type="caution">
    <text evidence="1">The sequence shown here is derived from an EMBL/GenBank/DDBJ whole genome shotgun (WGS) entry which is preliminary data.</text>
</comment>
<name>A0A2K3MHV7_TRIPR</name>
<dbReference type="Proteomes" id="UP000236291">
    <property type="component" value="Unassembled WGS sequence"/>
</dbReference>
<proteinExistence type="predicted"/>
<dbReference type="AlphaFoldDB" id="A0A2K3MHV7"/>
<evidence type="ECO:0000313" key="2">
    <source>
        <dbReference type="Proteomes" id="UP000236291"/>
    </source>
</evidence>
<gene>
    <name evidence="1" type="ORF">L195_g046490</name>
</gene>
<sequence length="48" mass="5858">INVNLIFLFRYGIHDHFKMHFGYDLHFVYNMKLRLMAYLIPDNNEGLI</sequence>
<accession>A0A2K3MHV7</accession>
<protein>
    <submittedName>
        <fullName evidence="1">Uncharacterized protein</fullName>
    </submittedName>
</protein>
<reference evidence="1 2" key="2">
    <citation type="journal article" date="2017" name="Front. Plant Sci.">
        <title>Gene Classification and Mining of Molecular Markers Useful in Red Clover (Trifolium pratense) Breeding.</title>
        <authorList>
            <person name="Istvanek J."/>
            <person name="Dluhosova J."/>
            <person name="Dluhos P."/>
            <person name="Patkova L."/>
            <person name="Nedelnik J."/>
            <person name="Repkova J."/>
        </authorList>
    </citation>
    <scope>NUCLEOTIDE SEQUENCE [LARGE SCALE GENOMIC DNA]</scope>
    <source>
        <strain evidence="2">cv. Tatra</strain>
        <tissue evidence="1">Young leaves</tissue>
    </source>
</reference>
<reference evidence="1 2" key="1">
    <citation type="journal article" date="2014" name="Am. J. Bot.">
        <title>Genome assembly and annotation for red clover (Trifolium pratense; Fabaceae).</title>
        <authorList>
            <person name="Istvanek J."/>
            <person name="Jaros M."/>
            <person name="Krenek A."/>
            <person name="Repkova J."/>
        </authorList>
    </citation>
    <scope>NUCLEOTIDE SEQUENCE [LARGE SCALE GENOMIC DNA]</scope>
    <source>
        <strain evidence="2">cv. Tatra</strain>
        <tissue evidence="1">Young leaves</tissue>
    </source>
</reference>
<evidence type="ECO:0000313" key="1">
    <source>
        <dbReference type="EMBL" id="PNX90366.1"/>
    </source>
</evidence>